<reference evidence="4" key="1">
    <citation type="submission" date="2023-01" db="EMBL/GenBank/DDBJ databases">
        <title>Genome assembly of the deep-sea coral Lophelia pertusa.</title>
        <authorList>
            <person name="Herrera S."/>
            <person name="Cordes E."/>
        </authorList>
    </citation>
    <scope>NUCLEOTIDE SEQUENCE</scope>
    <source>
        <strain evidence="4">USNM1676648</strain>
        <tissue evidence="4">Polyp</tissue>
    </source>
</reference>
<keyword evidence="1" id="KW-0479">Metal-binding</keyword>
<dbReference type="PROSITE" id="PS50157">
    <property type="entry name" value="ZINC_FINGER_C2H2_2"/>
    <property type="match status" value="1"/>
</dbReference>
<evidence type="ECO:0000256" key="1">
    <source>
        <dbReference type="PROSITE-ProRule" id="PRU00042"/>
    </source>
</evidence>
<feature type="compositionally biased region" description="Acidic residues" evidence="2">
    <location>
        <begin position="301"/>
        <end position="321"/>
    </location>
</feature>
<evidence type="ECO:0000313" key="5">
    <source>
        <dbReference type="Proteomes" id="UP001163046"/>
    </source>
</evidence>
<accession>A0A9W9Z1R8</accession>
<dbReference type="InterPro" id="IPR013087">
    <property type="entry name" value="Znf_C2H2_type"/>
</dbReference>
<protein>
    <recommendedName>
        <fullName evidence="3">C2H2-type domain-containing protein</fullName>
    </recommendedName>
</protein>
<keyword evidence="5" id="KW-1185">Reference proteome</keyword>
<dbReference type="AlphaFoldDB" id="A0A9W9Z1R8"/>
<dbReference type="Proteomes" id="UP001163046">
    <property type="component" value="Unassembled WGS sequence"/>
</dbReference>
<dbReference type="GO" id="GO:0008270">
    <property type="term" value="F:zinc ion binding"/>
    <property type="evidence" value="ECO:0007669"/>
    <property type="project" value="UniProtKB-KW"/>
</dbReference>
<dbReference type="EMBL" id="MU826831">
    <property type="protein sequence ID" value="KAJ7373371.1"/>
    <property type="molecule type" value="Genomic_DNA"/>
</dbReference>
<evidence type="ECO:0000313" key="4">
    <source>
        <dbReference type="EMBL" id="KAJ7373371.1"/>
    </source>
</evidence>
<gene>
    <name evidence="4" type="ORF">OS493_012963</name>
</gene>
<name>A0A9W9Z1R8_9CNID</name>
<organism evidence="4 5">
    <name type="scientific">Desmophyllum pertusum</name>
    <dbReference type="NCBI Taxonomy" id="174260"/>
    <lineage>
        <taxon>Eukaryota</taxon>
        <taxon>Metazoa</taxon>
        <taxon>Cnidaria</taxon>
        <taxon>Anthozoa</taxon>
        <taxon>Hexacorallia</taxon>
        <taxon>Scleractinia</taxon>
        <taxon>Caryophylliina</taxon>
        <taxon>Caryophylliidae</taxon>
        <taxon>Desmophyllum</taxon>
    </lineage>
</organism>
<keyword evidence="1" id="KW-0862">Zinc</keyword>
<dbReference type="PROSITE" id="PS00028">
    <property type="entry name" value="ZINC_FINGER_C2H2_1"/>
    <property type="match status" value="1"/>
</dbReference>
<dbReference type="OrthoDB" id="5985682at2759"/>
<keyword evidence="1" id="KW-0863">Zinc-finger</keyword>
<proteinExistence type="predicted"/>
<evidence type="ECO:0000256" key="2">
    <source>
        <dbReference type="SAM" id="MobiDB-lite"/>
    </source>
</evidence>
<evidence type="ECO:0000259" key="3">
    <source>
        <dbReference type="PROSITE" id="PS50157"/>
    </source>
</evidence>
<sequence length="396" mass="43813">MPWFSAIKTIKDPKQSQLSKCIHMCTAVVDNQTSLSAITATKLVHQDTPVRKAGGEIVPCRGGINANKVNELFRGVYTDEARHELDLLKHTWLIDEFEQSLKSMGDYKGATNHLVERGDYHKWLEAMMRLALMFLIQRRRHYDKATLCQLSDYVHHKRSIPPTVTAAQVQEAAKCLNPYYLPSLDATVDQRSLPLGYAWKGLEPDPMLACDAVNCRAGDDHVNIPVKRLNCGHSFHKICLGKSPVSPVIRDCNDHGYSMNNQVDCSICSEQLPLRVEELSNSFNKGLLAAIKDNEGGQSGGDDDSEGDSDNSDDDNDDDDNDGKPVTLADRILVKAKECLAHLPETQLFQFRNRNCKPGNASSGATAPNVAIGLMCVTCGRVCKTKGGLTQHQRTH</sequence>
<comment type="caution">
    <text evidence="4">The sequence shown here is derived from an EMBL/GenBank/DDBJ whole genome shotgun (WGS) entry which is preliminary data.</text>
</comment>
<feature type="region of interest" description="Disordered" evidence="2">
    <location>
        <begin position="292"/>
        <end position="325"/>
    </location>
</feature>
<feature type="domain" description="C2H2-type" evidence="3">
    <location>
        <begin position="374"/>
        <end position="396"/>
    </location>
</feature>